<keyword evidence="3" id="KW-0732">Signal</keyword>
<dbReference type="Proteomes" id="UP001299546">
    <property type="component" value="Unassembled WGS sequence"/>
</dbReference>
<protein>
    <submittedName>
        <fullName evidence="5">ABC transporter substrate-binding protein</fullName>
    </submittedName>
</protein>
<comment type="caution">
    <text evidence="5">The sequence shown here is derived from an EMBL/GenBank/DDBJ whole genome shotgun (WGS) entry which is preliminary data.</text>
</comment>
<evidence type="ECO:0000256" key="1">
    <source>
        <dbReference type="ARBA" id="ARBA00004196"/>
    </source>
</evidence>
<evidence type="ECO:0000313" key="5">
    <source>
        <dbReference type="EMBL" id="MCB7387481.1"/>
    </source>
</evidence>
<dbReference type="Pfam" id="PF13407">
    <property type="entry name" value="Peripla_BP_4"/>
    <property type="match status" value="1"/>
</dbReference>
<dbReference type="Gene3D" id="3.40.50.2300">
    <property type="match status" value="2"/>
</dbReference>
<dbReference type="InterPro" id="IPR028082">
    <property type="entry name" value="Peripla_BP_I"/>
</dbReference>
<evidence type="ECO:0000259" key="4">
    <source>
        <dbReference type="Pfam" id="PF13407"/>
    </source>
</evidence>
<evidence type="ECO:0000256" key="2">
    <source>
        <dbReference type="ARBA" id="ARBA00007639"/>
    </source>
</evidence>
<comment type="subcellular location">
    <subcellularLocation>
        <location evidence="1">Cell envelope</location>
    </subcellularLocation>
</comment>
<dbReference type="CDD" id="cd06309">
    <property type="entry name" value="PBP1_galactofuranose_YtfQ-like"/>
    <property type="match status" value="1"/>
</dbReference>
<dbReference type="SUPFAM" id="SSF53822">
    <property type="entry name" value="Periplasmic binding protein-like I"/>
    <property type="match status" value="1"/>
</dbReference>
<dbReference type="InterPro" id="IPR025997">
    <property type="entry name" value="SBP_2_dom"/>
</dbReference>
<comment type="similarity">
    <text evidence="2">Belongs to the bacterial solute-binding protein 2 family.</text>
</comment>
<dbReference type="PANTHER" id="PTHR46847:SF3">
    <property type="entry name" value="GALACTOFURANOSE-BINDING PROTEIN YTFQ"/>
    <property type="match status" value="1"/>
</dbReference>
<evidence type="ECO:0000313" key="6">
    <source>
        <dbReference type="Proteomes" id="UP001299546"/>
    </source>
</evidence>
<dbReference type="PANTHER" id="PTHR46847">
    <property type="entry name" value="D-ALLOSE-BINDING PERIPLASMIC PROTEIN-RELATED"/>
    <property type="match status" value="1"/>
</dbReference>
<reference evidence="5 6" key="1">
    <citation type="submission" date="2021-10" db="EMBL/GenBank/DDBJ databases">
        <title>Collection of gut derived symbiotic bacterial strains cultured from healthy donors.</title>
        <authorList>
            <person name="Lin H."/>
            <person name="Littmann E."/>
            <person name="Kohout C."/>
            <person name="Pamer E.G."/>
        </authorList>
    </citation>
    <scope>NUCLEOTIDE SEQUENCE [LARGE SCALE GENOMIC DNA]</scope>
    <source>
        <strain evidence="5 6">DFI.1.165</strain>
    </source>
</reference>
<proteinExistence type="inferred from homology"/>
<name>A0ABS8DGF1_9FIRM</name>
<dbReference type="EMBL" id="JAJCIS010000004">
    <property type="protein sequence ID" value="MCB7387481.1"/>
    <property type="molecule type" value="Genomic_DNA"/>
</dbReference>
<keyword evidence="6" id="KW-1185">Reference proteome</keyword>
<feature type="domain" description="Periplasmic binding protein" evidence="4">
    <location>
        <begin position="48"/>
        <end position="291"/>
    </location>
</feature>
<sequence>MKADMNKKLWKTLLCSAVAVFTLIGCGEKKTSNYNVLEDEFDYLITVGFSQGGPESDWRTANTESLKSTLIEENGYELILEDAQEDQERQIEALREFVKKDVDYIVLSPVVETGWDTVLKEIKEANIPVIIINNPIEEDDSLYECWLGSDFTKEGKMAADWLEQYLEEQERTEEEINLTTIQGPIGTLAQTERTEGFMKAIQDNPNWIMLAQQTGEASKKTGKEVMALFLETHSNIDVVIAENDEMAFGAIEAIKDAGKTCGPKGDIIVISYGAGKKELEAMKAGELNAAVECNPLYGPKIAEIIQKLDSGVSLDKKQYVDEAYFDTSMDLDEALTVRKY</sequence>
<gene>
    <name evidence="5" type="ORF">LIZ65_09285</name>
</gene>
<organism evidence="5 6">
    <name type="scientific">Bariatricus massiliensis</name>
    <dbReference type="NCBI Taxonomy" id="1745713"/>
    <lineage>
        <taxon>Bacteria</taxon>
        <taxon>Bacillati</taxon>
        <taxon>Bacillota</taxon>
        <taxon>Clostridia</taxon>
        <taxon>Lachnospirales</taxon>
        <taxon>Lachnospiraceae</taxon>
        <taxon>Bariatricus</taxon>
    </lineage>
</organism>
<accession>A0ABS8DGF1</accession>
<dbReference type="PROSITE" id="PS51257">
    <property type="entry name" value="PROKAR_LIPOPROTEIN"/>
    <property type="match status" value="1"/>
</dbReference>
<evidence type="ECO:0000256" key="3">
    <source>
        <dbReference type="ARBA" id="ARBA00022729"/>
    </source>
</evidence>